<proteinExistence type="predicted"/>
<dbReference type="EMBL" id="UINC01191599">
    <property type="protein sequence ID" value="SVE06321.1"/>
    <property type="molecule type" value="Genomic_DNA"/>
</dbReference>
<accession>A0A383AFE8</accession>
<organism evidence="1">
    <name type="scientific">marine metagenome</name>
    <dbReference type="NCBI Taxonomy" id="408172"/>
    <lineage>
        <taxon>unclassified sequences</taxon>
        <taxon>metagenomes</taxon>
        <taxon>ecological metagenomes</taxon>
    </lineage>
</organism>
<dbReference type="AlphaFoldDB" id="A0A383AFE8"/>
<name>A0A383AFE8_9ZZZZ</name>
<feature type="non-terminal residue" evidence="1">
    <location>
        <position position="24"/>
    </location>
</feature>
<sequence>MVKMRDVLVITEHMKGEFQDITFE</sequence>
<reference evidence="1" key="1">
    <citation type="submission" date="2018-05" db="EMBL/GenBank/DDBJ databases">
        <authorList>
            <person name="Lanie J.A."/>
            <person name="Ng W.-L."/>
            <person name="Kazmierczak K.M."/>
            <person name="Andrzejewski T.M."/>
            <person name="Davidsen T.M."/>
            <person name="Wayne K.J."/>
            <person name="Tettelin H."/>
            <person name="Glass J.I."/>
            <person name="Rusch D."/>
            <person name="Podicherti R."/>
            <person name="Tsui H.-C.T."/>
            <person name="Winkler M.E."/>
        </authorList>
    </citation>
    <scope>NUCLEOTIDE SEQUENCE</scope>
</reference>
<evidence type="ECO:0000313" key="1">
    <source>
        <dbReference type="EMBL" id="SVE06321.1"/>
    </source>
</evidence>
<gene>
    <name evidence="1" type="ORF">METZ01_LOCUS459175</name>
</gene>
<protein>
    <submittedName>
        <fullName evidence="1">Uncharacterized protein</fullName>
    </submittedName>
</protein>